<organism evidence="2 3">
    <name type="scientific">Hydrogenovibrio marinus</name>
    <dbReference type="NCBI Taxonomy" id="28885"/>
    <lineage>
        <taxon>Bacteria</taxon>
        <taxon>Pseudomonadati</taxon>
        <taxon>Pseudomonadota</taxon>
        <taxon>Gammaproteobacteria</taxon>
        <taxon>Thiotrichales</taxon>
        <taxon>Piscirickettsiaceae</taxon>
        <taxon>Hydrogenovibrio</taxon>
    </lineage>
</organism>
<dbReference type="CDD" id="cd03814">
    <property type="entry name" value="GT4-like"/>
    <property type="match status" value="1"/>
</dbReference>
<protein>
    <submittedName>
        <fullName evidence="2">Glycosyl transferase family 1</fullName>
    </submittedName>
</protein>
<dbReference type="PANTHER" id="PTHR45947:SF3">
    <property type="entry name" value="SULFOQUINOVOSYL TRANSFERASE SQD2"/>
    <property type="match status" value="1"/>
</dbReference>
<proteinExistence type="predicted"/>
<dbReference type="Pfam" id="PF13692">
    <property type="entry name" value="Glyco_trans_1_4"/>
    <property type="match status" value="1"/>
</dbReference>
<dbReference type="STRING" id="28885.EI16_01100"/>
<evidence type="ECO:0000259" key="1">
    <source>
        <dbReference type="Pfam" id="PF13439"/>
    </source>
</evidence>
<dbReference type="EMBL" id="JMIU01000001">
    <property type="protein sequence ID" value="KDN94939.1"/>
    <property type="molecule type" value="Genomic_DNA"/>
</dbReference>
<dbReference type="PANTHER" id="PTHR45947">
    <property type="entry name" value="SULFOQUINOVOSYL TRANSFERASE SQD2"/>
    <property type="match status" value="1"/>
</dbReference>
<reference evidence="2 3" key="1">
    <citation type="submission" date="2014-04" db="EMBL/GenBank/DDBJ databases">
        <title>Draft genome sequence of Hydrogenovibrio marinus MH-110, a model organism for aerobic H2 metabolism.</title>
        <authorList>
            <person name="Cha H.J."/>
            <person name="Jo B.H."/>
            <person name="Hwang B.H."/>
        </authorList>
    </citation>
    <scope>NUCLEOTIDE SEQUENCE [LARGE SCALE GENOMIC DNA]</scope>
    <source>
        <strain evidence="2 3">MH-110</strain>
    </source>
</reference>
<dbReference type="AlphaFoldDB" id="A0A066ZRN7"/>
<dbReference type="Gene3D" id="3.40.50.2000">
    <property type="entry name" value="Glycogen Phosphorylase B"/>
    <property type="match status" value="2"/>
</dbReference>
<sequence length="336" mass="38074">MRKFALITDAWTPQVNGVVTTLTQMVRELEQKDITVEVFQPNDYKFFPMPTYPEIPVVWSAENLERRLLDFLPDAIHIATEGGLGWRARNICLKHKLPFTTGYHTKYPEYIHQRFPVPASWIYSLLRRFHNKGQMTYVPSESTLKELKEHGFKSLTVVTRGVDTDTFNPNRRIEMDFPKPIYLSVGRVAPEKNLETFLDLDLPGTKVIVGRGPILEELQERYPDAVFVGAKFGEELATYYASADVFVFPSLTDTYGVVNIEAIACGLPVAAFPVTGPKDIITQGLNGWMDNDLKVAVEKCLTLDRSQVADSIGGLTWDEAADQFLSNLSYIDWNED</sequence>
<keyword evidence="3" id="KW-1185">Reference proteome</keyword>
<evidence type="ECO:0000313" key="3">
    <source>
        <dbReference type="Proteomes" id="UP000027341"/>
    </source>
</evidence>
<comment type="caution">
    <text evidence="2">The sequence shown here is derived from an EMBL/GenBank/DDBJ whole genome shotgun (WGS) entry which is preliminary data.</text>
</comment>
<dbReference type="GO" id="GO:0016757">
    <property type="term" value="F:glycosyltransferase activity"/>
    <property type="evidence" value="ECO:0007669"/>
    <property type="project" value="UniProtKB-ARBA"/>
</dbReference>
<dbReference type="Pfam" id="PF13439">
    <property type="entry name" value="Glyco_transf_4"/>
    <property type="match status" value="1"/>
</dbReference>
<evidence type="ECO:0000313" key="2">
    <source>
        <dbReference type="EMBL" id="KDN94939.1"/>
    </source>
</evidence>
<keyword evidence="2" id="KW-0808">Transferase</keyword>
<dbReference type="Proteomes" id="UP000027341">
    <property type="component" value="Unassembled WGS sequence"/>
</dbReference>
<accession>A0A066ZRN7</accession>
<name>A0A066ZRN7_HYDMR</name>
<dbReference type="InterPro" id="IPR050194">
    <property type="entry name" value="Glycosyltransferase_grp1"/>
</dbReference>
<feature type="domain" description="Glycosyltransferase subfamily 4-like N-terminal" evidence="1">
    <location>
        <begin position="15"/>
        <end position="165"/>
    </location>
</feature>
<gene>
    <name evidence="2" type="ORF">EI16_01100</name>
</gene>
<dbReference type="InterPro" id="IPR028098">
    <property type="entry name" value="Glyco_trans_4-like_N"/>
</dbReference>
<dbReference type="SUPFAM" id="SSF53756">
    <property type="entry name" value="UDP-Glycosyltransferase/glycogen phosphorylase"/>
    <property type="match status" value="1"/>
</dbReference>